<dbReference type="PROSITE" id="PS50043">
    <property type="entry name" value="HTH_LUXR_2"/>
    <property type="match status" value="1"/>
</dbReference>
<dbReference type="PRINTS" id="PR00038">
    <property type="entry name" value="HTHLUXR"/>
</dbReference>
<dbReference type="SUPFAM" id="SSF46894">
    <property type="entry name" value="C-terminal effector domain of the bipartite response regulators"/>
    <property type="match status" value="1"/>
</dbReference>
<accession>A0A7S7M1P7</accession>
<dbReference type="KEGG" id="smas:HUE87_03470"/>
<evidence type="ECO:0000256" key="3">
    <source>
        <dbReference type="ARBA" id="ARBA00023163"/>
    </source>
</evidence>
<dbReference type="GO" id="GO:0006355">
    <property type="term" value="P:regulation of DNA-templated transcription"/>
    <property type="evidence" value="ECO:0007669"/>
    <property type="project" value="InterPro"/>
</dbReference>
<reference evidence="5 6" key="1">
    <citation type="submission" date="2020-05" db="EMBL/GenBank/DDBJ databases">
        <title>Sulfurimonas marisnigri, sp. nov., and Sulfurimonas baltica, sp. nov., manganese oxide reducing chemolithoautotrophs of the class Epsilonproteobacteria isolated from the pelagic redoxclines of the Black and Baltic Seas and emended description of the genus Sulfurimonas.</title>
        <authorList>
            <person name="Henkel J.V."/>
            <person name="Laudan C."/>
            <person name="Werner J."/>
            <person name="Neu T."/>
            <person name="Plewe S."/>
            <person name="Sproer C."/>
            <person name="Bunk B."/>
            <person name="Schulz-Vogt H.N."/>
        </authorList>
    </citation>
    <scope>NUCLEOTIDE SEQUENCE [LARGE SCALE GENOMIC DNA]</scope>
    <source>
        <strain evidence="5 6">SoZ1</strain>
    </source>
</reference>
<dbReference type="InterPro" id="IPR036388">
    <property type="entry name" value="WH-like_DNA-bd_sf"/>
</dbReference>
<dbReference type="Proteomes" id="UP000593836">
    <property type="component" value="Chromosome"/>
</dbReference>
<feature type="domain" description="HTH luxR-type" evidence="4">
    <location>
        <begin position="191"/>
        <end position="256"/>
    </location>
</feature>
<dbReference type="GO" id="GO:0003677">
    <property type="term" value="F:DNA binding"/>
    <property type="evidence" value="ECO:0007669"/>
    <property type="project" value="UniProtKB-KW"/>
</dbReference>
<dbReference type="CDD" id="cd06170">
    <property type="entry name" value="LuxR_C_like"/>
    <property type="match status" value="1"/>
</dbReference>
<keyword evidence="2" id="KW-0238">DNA-binding</keyword>
<dbReference type="InterPro" id="IPR000792">
    <property type="entry name" value="Tscrpt_reg_LuxR_C"/>
</dbReference>
<dbReference type="AlphaFoldDB" id="A0A7S7M1P7"/>
<keyword evidence="3" id="KW-0804">Transcription</keyword>
<evidence type="ECO:0000256" key="2">
    <source>
        <dbReference type="ARBA" id="ARBA00023125"/>
    </source>
</evidence>
<dbReference type="SMART" id="SM00421">
    <property type="entry name" value="HTH_LUXR"/>
    <property type="match status" value="1"/>
</dbReference>
<dbReference type="RefSeq" id="WP_194367352.1">
    <property type="nucleotide sequence ID" value="NZ_CP054493.1"/>
</dbReference>
<evidence type="ECO:0000313" key="5">
    <source>
        <dbReference type="EMBL" id="QOY55310.1"/>
    </source>
</evidence>
<sequence length="262" mass="30737">MTINQIELLEKVIFIQSCVIEGRDIKAVLRKETSIFKKKSGAEVIAFCLENGKYVNIELVLEESKKFLSLIRKYKLRSKDMILNKFIEQCSLKFGSSREYIKIESIYEIFESTLSKSKSYEFEKEMNFKEARIFPLRNRIGKKVGFVIYFFCNDSIMIYENLPDVTKAFETLIRPFYDSKVRTLHSKCIQADKQMDLLTEREKQIAYRVLQGKTHKTVAYELEISINTFKTHMKNIYNKYGVSSKIELSNKLKGNVIRSTDI</sequence>
<dbReference type="InterPro" id="IPR016032">
    <property type="entry name" value="Sig_transdc_resp-reg_C-effctor"/>
</dbReference>
<gene>
    <name evidence="5" type="ORF">HUE87_03470</name>
</gene>
<evidence type="ECO:0000259" key="4">
    <source>
        <dbReference type="PROSITE" id="PS50043"/>
    </source>
</evidence>
<dbReference type="Gene3D" id="1.10.10.10">
    <property type="entry name" value="Winged helix-like DNA-binding domain superfamily/Winged helix DNA-binding domain"/>
    <property type="match status" value="1"/>
</dbReference>
<protein>
    <submittedName>
        <fullName evidence="5">Response regulator transcription factor</fullName>
    </submittedName>
</protein>
<evidence type="ECO:0000256" key="1">
    <source>
        <dbReference type="ARBA" id="ARBA00023015"/>
    </source>
</evidence>
<organism evidence="5 6">
    <name type="scientific">Candidatus Sulfurimonas marisnigri</name>
    <dbReference type="NCBI Taxonomy" id="2740405"/>
    <lineage>
        <taxon>Bacteria</taxon>
        <taxon>Pseudomonadati</taxon>
        <taxon>Campylobacterota</taxon>
        <taxon>Epsilonproteobacteria</taxon>
        <taxon>Campylobacterales</taxon>
        <taxon>Sulfurimonadaceae</taxon>
        <taxon>Sulfurimonas</taxon>
    </lineage>
</organism>
<proteinExistence type="predicted"/>
<dbReference type="PANTHER" id="PTHR44688">
    <property type="entry name" value="DNA-BINDING TRANSCRIPTIONAL ACTIVATOR DEVR_DOSR"/>
    <property type="match status" value="1"/>
</dbReference>
<keyword evidence="6" id="KW-1185">Reference proteome</keyword>
<keyword evidence="1" id="KW-0805">Transcription regulation</keyword>
<name>A0A7S7M1P7_9BACT</name>
<dbReference type="EMBL" id="CP054493">
    <property type="protein sequence ID" value="QOY55310.1"/>
    <property type="molecule type" value="Genomic_DNA"/>
</dbReference>
<dbReference type="Pfam" id="PF00196">
    <property type="entry name" value="GerE"/>
    <property type="match status" value="1"/>
</dbReference>
<dbReference type="PANTHER" id="PTHR44688:SF16">
    <property type="entry name" value="DNA-BINDING TRANSCRIPTIONAL ACTIVATOR DEVR_DOSR"/>
    <property type="match status" value="1"/>
</dbReference>
<evidence type="ECO:0000313" key="6">
    <source>
        <dbReference type="Proteomes" id="UP000593836"/>
    </source>
</evidence>